<protein>
    <submittedName>
        <fullName evidence="2">CoA transferase</fullName>
    </submittedName>
</protein>
<dbReference type="InterPro" id="IPR023606">
    <property type="entry name" value="CoA-Trfase_III_dom_1_sf"/>
</dbReference>
<dbReference type="InterPro" id="IPR050483">
    <property type="entry name" value="CoA-transferase_III_domain"/>
</dbReference>
<dbReference type="Gene3D" id="3.30.1540.10">
    <property type="entry name" value="formyl-coa transferase, domain 3"/>
    <property type="match status" value="1"/>
</dbReference>
<dbReference type="GO" id="GO:0008410">
    <property type="term" value="F:CoA-transferase activity"/>
    <property type="evidence" value="ECO:0007669"/>
    <property type="project" value="TreeGrafter"/>
</dbReference>
<reference evidence="2 3" key="1">
    <citation type="journal article" date="2014" name="Int. J. Syst. Evol. Microbiol.">
        <title>Sneathiella chungangensis sp. nov., isolated from a marine sand, and emended description of the genus Sneathiella.</title>
        <authorList>
            <person name="Siamphan C."/>
            <person name="Kim H."/>
            <person name="Lee J.S."/>
            <person name="Kim W."/>
        </authorList>
    </citation>
    <scope>NUCLEOTIDE SEQUENCE [LARGE SCALE GENOMIC DNA]</scope>
    <source>
        <strain evidence="2 3">KCTC 32476</strain>
    </source>
</reference>
<accession>A0A845MJS6</accession>
<evidence type="ECO:0000313" key="2">
    <source>
        <dbReference type="EMBL" id="MZR23194.1"/>
    </source>
</evidence>
<dbReference type="PANTHER" id="PTHR48207:SF3">
    <property type="entry name" value="SUCCINATE--HYDROXYMETHYLGLUTARATE COA-TRANSFERASE"/>
    <property type="match status" value="1"/>
</dbReference>
<sequence length="405" mass="44109">MIDVARQPLQGVKVLDLGRALAGPLCSLMLGDLGADIIKIEPPGLGDDSRAWPPFQNGESTYFVSANRNKRSIVLDLGKEEGRDVFRKMVTSADVVVENYRHGVMDRWGIGYEALRAINPKLIYCAITGFGRSGPYATKPATDIYMQAFGGLMSVTGEVDGGPVRTGVSICDLTAGMFASLGIMAALQARNITGTGQLVDTSLLDGQVAYLSYLLTAFGATNDVPGKSGSGHPSVVPYQAFEASDGWVSLAAFNDRIWQRAAKAMGLENLISNPLYATNVDRVKNRGTLIPIMQECFLTKSVQEWVTIMEKNDVPLAPVNTVEEVMKHPQVRHREMIQEIEHPYAGTFSVFGFPMKLSDTPCTYRYPPPALGQHSEEILEEFGFSDQEIEELGRKAVVSAPGKQV</sequence>
<dbReference type="InterPro" id="IPR003673">
    <property type="entry name" value="CoA-Trfase_fam_III"/>
</dbReference>
<evidence type="ECO:0000313" key="3">
    <source>
        <dbReference type="Proteomes" id="UP000445696"/>
    </source>
</evidence>
<dbReference type="SUPFAM" id="SSF89796">
    <property type="entry name" value="CoA-transferase family III (CaiB/BaiF)"/>
    <property type="match status" value="1"/>
</dbReference>
<organism evidence="2 3">
    <name type="scientific">Sneathiella chungangensis</name>
    <dbReference type="NCBI Taxonomy" id="1418234"/>
    <lineage>
        <taxon>Bacteria</taxon>
        <taxon>Pseudomonadati</taxon>
        <taxon>Pseudomonadota</taxon>
        <taxon>Alphaproteobacteria</taxon>
        <taxon>Sneathiellales</taxon>
        <taxon>Sneathiellaceae</taxon>
        <taxon>Sneathiella</taxon>
    </lineage>
</organism>
<dbReference type="OrthoDB" id="7488526at2"/>
<dbReference type="Gene3D" id="3.40.50.10540">
    <property type="entry name" value="Crotonobetainyl-coa:carnitine coa-transferase, domain 1"/>
    <property type="match status" value="1"/>
</dbReference>
<dbReference type="AlphaFoldDB" id="A0A845MJS6"/>
<dbReference type="RefSeq" id="WP_161339659.1">
    <property type="nucleotide sequence ID" value="NZ_JBHSDG010000003.1"/>
</dbReference>
<gene>
    <name evidence="2" type="ORF">GQF03_12730</name>
</gene>
<dbReference type="Proteomes" id="UP000445696">
    <property type="component" value="Unassembled WGS sequence"/>
</dbReference>
<name>A0A845MJS6_9PROT</name>
<keyword evidence="1 2" id="KW-0808">Transferase</keyword>
<evidence type="ECO:0000256" key="1">
    <source>
        <dbReference type="ARBA" id="ARBA00022679"/>
    </source>
</evidence>
<dbReference type="EMBL" id="WTVA01000014">
    <property type="protein sequence ID" value="MZR23194.1"/>
    <property type="molecule type" value="Genomic_DNA"/>
</dbReference>
<comment type="caution">
    <text evidence="2">The sequence shown here is derived from an EMBL/GenBank/DDBJ whole genome shotgun (WGS) entry which is preliminary data.</text>
</comment>
<dbReference type="InterPro" id="IPR044855">
    <property type="entry name" value="CoA-Trfase_III_dom3_sf"/>
</dbReference>
<dbReference type="Pfam" id="PF02515">
    <property type="entry name" value="CoA_transf_3"/>
    <property type="match status" value="1"/>
</dbReference>
<keyword evidence="3" id="KW-1185">Reference proteome</keyword>
<proteinExistence type="predicted"/>
<dbReference type="PANTHER" id="PTHR48207">
    <property type="entry name" value="SUCCINATE--HYDROXYMETHYLGLUTARATE COA-TRANSFERASE"/>
    <property type="match status" value="1"/>
</dbReference>